<reference evidence="1 2" key="1">
    <citation type="journal article" date="2014" name="Agronomy (Basel)">
        <title>A Draft Genome Sequence for Ensete ventricosum, the Drought-Tolerant Tree Against Hunger.</title>
        <authorList>
            <person name="Harrison J."/>
            <person name="Moore K.A."/>
            <person name="Paszkiewicz K."/>
            <person name="Jones T."/>
            <person name="Grant M."/>
            <person name="Ambacheew D."/>
            <person name="Muzemil S."/>
            <person name="Studholme D.J."/>
        </authorList>
    </citation>
    <scope>NUCLEOTIDE SEQUENCE [LARGE SCALE GENOMIC DNA]</scope>
</reference>
<accession>A0A426ZK82</accession>
<dbReference type="Proteomes" id="UP000287651">
    <property type="component" value="Unassembled WGS sequence"/>
</dbReference>
<proteinExistence type="predicted"/>
<dbReference type="InterPro" id="IPR004792">
    <property type="entry name" value="BaiN-like"/>
</dbReference>
<comment type="caution">
    <text evidence="1">The sequence shown here is derived from an EMBL/GenBank/DDBJ whole genome shotgun (WGS) entry which is preliminary data.</text>
</comment>
<protein>
    <submittedName>
        <fullName evidence="1">Uncharacterized protein</fullName>
    </submittedName>
</protein>
<gene>
    <name evidence="1" type="ORF">B296_00025254</name>
</gene>
<dbReference type="EMBL" id="AMZH03006226">
    <property type="protein sequence ID" value="RRT64361.1"/>
    <property type="molecule type" value="Genomic_DNA"/>
</dbReference>
<evidence type="ECO:0000313" key="1">
    <source>
        <dbReference type="EMBL" id="RRT64361.1"/>
    </source>
</evidence>
<dbReference type="AlphaFoldDB" id="A0A426ZK82"/>
<evidence type="ECO:0000313" key="2">
    <source>
        <dbReference type="Proteomes" id="UP000287651"/>
    </source>
</evidence>
<dbReference type="PANTHER" id="PTHR42887">
    <property type="entry name" value="OS12G0638800 PROTEIN"/>
    <property type="match status" value="1"/>
</dbReference>
<name>A0A426ZK82_ENSVE</name>
<organism evidence="1 2">
    <name type="scientific">Ensete ventricosum</name>
    <name type="common">Abyssinian banana</name>
    <name type="synonym">Musa ensete</name>
    <dbReference type="NCBI Taxonomy" id="4639"/>
    <lineage>
        <taxon>Eukaryota</taxon>
        <taxon>Viridiplantae</taxon>
        <taxon>Streptophyta</taxon>
        <taxon>Embryophyta</taxon>
        <taxon>Tracheophyta</taxon>
        <taxon>Spermatophyta</taxon>
        <taxon>Magnoliopsida</taxon>
        <taxon>Liliopsida</taxon>
        <taxon>Zingiberales</taxon>
        <taxon>Musaceae</taxon>
        <taxon>Ensete</taxon>
    </lineage>
</organism>
<sequence>MVLSFQGLDADLLWASISNNHLNSIALLLKQCTFGIRGKVCHVIMVSIQSSVKLFSPQNAWSGGYIAGTRIGELASRQPVKGNSATET</sequence>
<dbReference type="PANTHER" id="PTHR42887:SF2">
    <property type="entry name" value="OS12G0638800 PROTEIN"/>
    <property type="match status" value="1"/>
</dbReference>